<dbReference type="RefSeq" id="XP_500300.1">
    <property type="nucleotide sequence ID" value="XM_500300.1"/>
</dbReference>
<dbReference type="Proteomes" id="UP000256601">
    <property type="component" value="Unassembled WGS sequence"/>
</dbReference>
<comment type="function">
    <text evidence="4">Transcription factor involved in RNA polymerase II transcription regulation. May function in both SPT15/TBP post-recruitment and recruitment steps of transcription.</text>
</comment>
<dbReference type="PANTHER" id="PTHR46010:SF1">
    <property type="entry name" value="PROTEIN IWS1 HOMOLOG"/>
    <property type="match status" value="1"/>
</dbReference>
<dbReference type="Proteomes" id="UP000182444">
    <property type="component" value="Chromosome 1A"/>
</dbReference>
<feature type="compositionally biased region" description="Acidic residues" evidence="9">
    <location>
        <begin position="21"/>
        <end position="49"/>
    </location>
</feature>
<evidence type="ECO:0000313" key="14">
    <source>
        <dbReference type="Proteomes" id="UP000256601"/>
    </source>
</evidence>
<dbReference type="AlphaFoldDB" id="A0A1H6PWS6"/>
<evidence type="ECO:0000256" key="8">
    <source>
        <dbReference type="PROSITE-ProRule" id="PRU00649"/>
    </source>
</evidence>
<dbReference type="eggNOG" id="KOG1793">
    <property type="taxonomic scope" value="Eukaryota"/>
</dbReference>
<dbReference type="InterPro" id="IPR051037">
    <property type="entry name" value="RNAPII_TF_IWS1"/>
</dbReference>
<dbReference type="SMR" id="A0A1H6PWS6"/>
<feature type="compositionally biased region" description="Basic residues" evidence="9">
    <location>
        <begin position="94"/>
        <end position="112"/>
    </location>
</feature>
<reference evidence="11 13" key="1">
    <citation type="journal article" date="2016" name="PLoS ONE">
        <title>Sequence Assembly of Yarrowia lipolytica Strain W29/CLIB89 Shows Transposable Element Diversity.</title>
        <authorList>
            <person name="Magnan C."/>
            <person name="Yu J."/>
            <person name="Chang I."/>
            <person name="Jahn E."/>
            <person name="Kanomata Y."/>
            <person name="Wu J."/>
            <person name="Zeller M."/>
            <person name="Oakes M."/>
            <person name="Baldi P."/>
            <person name="Sandmeyer S."/>
        </authorList>
    </citation>
    <scope>NUCLEOTIDE SEQUENCE [LARGE SCALE GENOMIC DNA]</scope>
    <source>
        <strain evidence="11">CLIB89</strain>
        <strain evidence="13">CLIB89(W29)</strain>
    </source>
</reference>
<name>A0A1H6PWS6_YARLL</name>
<dbReference type="GO" id="GO:0016973">
    <property type="term" value="P:poly(A)+ mRNA export from nucleus"/>
    <property type="evidence" value="ECO:0007669"/>
    <property type="project" value="TreeGrafter"/>
</dbReference>
<dbReference type="EMBL" id="KZ859033">
    <property type="protein sequence ID" value="RDW24474.1"/>
    <property type="molecule type" value="Genomic_DNA"/>
</dbReference>
<dbReference type="Gene3D" id="1.20.930.10">
    <property type="entry name" value="Conserved domain common to transcription factors TFIIS, elongin A, CRSP70"/>
    <property type="match status" value="1"/>
</dbReference>
<evidence type="ECO:0000256" key="2">
    <source>
        <dbReference type="ARBA" id="ARBA00023163"/>
    </source>
</evidence>
<comment type="similarity">
    <text evidence="5">Belongs to the IWS1 family.</text>
</comment>
<organism evidence="11 13">
    <name type="scientific">Yarrowia lipolytica</name>
    <name type="common">Candida lipolytica</name>
    <dbReference type="NCBI Taxonomy" id="4952"/>
    <lineage>
        <taxon>Eukaryota</taxon>
        <taxon>Fungi</taxon>
        <taxon>Dikarya</taxon>
        <taxon>Ascomycota</taxon>
        <taxon>Saccharomycotina</taxon>
        <taxon>Dipodascomycetes</taxon>
        <taxon>Dipodascales</taxon>
        <taxon>Dipodascales incertae sedis</taxon>
        <taxon>Yarrowia</taxon>
    </lineage>
</organism>
<evidence type="ECO:0000256" key="7">
    <source>
        <dbReference type="ARBA" id="ARBA00073847"/>
    </source>
</evidence>
<feature type="compositionally biased region" description="Basic and acidic residues" evidence="9">
    <location>
        <begin position="1"/>
        <end position="20"/>
    </location>
</feature>
<evidence type="ECO:0000313" key="11">
    <source>
        <dbReference type="EMBL" id="AOW00943.1"/>
    </source>
</evidence>
<feature type="domain" description="TFIIS N-terminal" evidence="10">
    <location>
        <begin position="228"/>
        <end position="305"/>
    </location>
</feature>
<reference evidence="12 14" key="2">
    <citation type="submission" date="2018-07" db="EMBL/GenBank/DDBJ databases">
        <title>Draft Genome Assemblies for Five Robust Yarrowia lipolytica Strains Exhibiting High Lipid Production and Pentose Sugar Utilization and Sugar Alcohol Secretion from Undetoxified Lignocellulosic Biomass Hydrolysates.</title>
        <authorList>
            <consortium name="DOE Joint Genome Institute"/>
            <person name="Walker C."/>
            <person name="Ryu S."/>
            <person name="Na H."/>
            <person name="Zane M."/>
            <person name="LaButti K."/>
            <person name="Lipzen A."/>
            <person name="Haridas S."/>
            <person name="Barry K."/>
            <person name="Grigoriev I.V."/>
            <person name="Quarterman J."/>
            <person name="Slininger P."/>
            <person name="Dien B."/>
            <person name="Trinh C.T."/>
        </authorList>
    </citation>
    <scope>NUCLEOTIDE SEQUENCE [LARGE SCALE GENOMIC DNA]</scope>
    <source>
        <strain evidence="12 14">YB392</strain>
    </source>
</reference>
<dbReference type="Pfam" id="PF08711">
    <property type="entry name" value="Med26"/>
    <property type="match status" value="1"/>
</dbReference>
<evidence type="ECO:0000256" key="6">
    <source>
        <dbReference type="ARBA" id="ARBA00073448"/>
    </source>
</evidence>
<comment type="subcellular location">
    <subcellularLocation>
        <location evidence="8">Nucleus</location>
    </subcellularLocation>
</comment>
<evidence type="ECO:0000259" key="10">
    <source>
        <dbReference type="PROSITE" id="PS51319"/>
    </source>
</evidence>
<evidence type="ECO:0000313" key="12">
    <source>
        <dbReference type="EMBL" id="RDW24474.1"/>
    </source>
</evidence>
<dbReference type="OrthoDB" id="21124at2759"/>
<sequence>MSDTEKPIKSEEPVDEGVDRVDEEENVEEPAEDVGEAAEEASEAPEEAPAEAATTTEAAPADDDEDDSDLSDLDEDEIKNAAIEDDDDDYNKLSAHRRKVQSSGKKTLKKRATKDSRAADDDEDEIDHSHIDLDPSMARRREIEARIDAAMKPASQRRKKLGEDDIEMMQDERISNLREKMRNAAIADAESNREGQPATHKLQLLPEVKDVLQKHHLADSILDNNLLEAVRIWLEPLPDASLPSYSIQEELFDALVRLPIKSIHLRESGLGKVVTFYRKSKQPQLRIKRIADKLVADWTRPIMGRSDNYREKVVSTRSFDPSTQEIALAVAAKRAQTLKDGTLAEKQAERRRRAHIPSAQPANYRVAPKSEIIPQNRGGSTNDMTFKRLKGKLGVTKTGKKKSGVSIEGRGLNG</sequence>
<dbReference type="PROSITE" id="PS51319">
    <property type="entry name" value="TFIIS_N"/>
    <property type="match status" value="1"/>
</dbReference>
<proteinExistence type="inferred from homology"/>
<dbReference type="FunFam" id="1.20.930.10:FF:000003">
    <property type="entry name" value="Putative Transcription factor IWS1"/>
    <property type="match status" value="1"/>
</dbReference>
<dbReference type="VEuPathDB" id="FungiDB:YALI1_A21746g"/>
<accession>A0A1H6PWS6</accession>
<dbReference type="GO" id="GO:0005634">
    <property type="term" value="C:nucleus"/>
    <property type="evidence" value="ECO:0007669"/>
    <property type="project" value="UniProtKB-SubCell"/>
</dbReference>
<feature type="compositionally biased region" description="Basic and acidic residues" evidence="9">
    <location>
        <begin position="127"/>
        <end position="138"/>
    </location>
</feature>
<evidence type="ECO:0000256" key="1">
    <source>
        <dbReference type="ARBA" id="ARBA00023015"/>
    </source>
</evidence>
<dbReference type="InterPro" id="IPR035441">
    <property type="entry name" value="TFIIS/LEDGF_dom_sf"/>
</dbReference>
<protein>
    <recommendedName>
        <fullName evidence="7">Transcription factor IWS1</fullName>
    </recommendedName>
    <alternativeName>
        <fullName evidence="6">Transcription factor iws1</fullName>
    </alternativeName>
</protein>
<keyword evidence="1" id="KW-0805">Transcription regulation</keyword>
<dbReference type="KEGG" id="yli:2905784"/>
<feature type="compositionally biased region" description="Low complexity" evidence="9">
    <location>
        <begin position="50"/>
        <end position="59"/>
    </location>
</feature>
<evidence type="ECO:0000313" key="13">
    <source>
        <dbReference type="Proteomes" id="UP000182444"/>
    </source>
</evidence>
<dbReference type="VEuPathDB" id="FungiDB:YALI0_A20724g"/>
<keyword evidence="3 8" id="KW-0539">Nucleus</keyword>
<evidence type="ECO:0000256" key="5">
    <source>
        <dbReference type="ARBA" id="ARBA00037992"/>
    </source>
</evidence>
<evidence type="ECO:0000256" key="3">
    <source>
        <dbReference type="ARBA" id="ARBA00023242"/>
    </source>
</evidence>
<keyword evidence="2" id="KW-0804">Transcription</keyword>
<feature type="compositionally biased region" description="Acidic residues" evidence="9">
    <location>
        <begin position="60"/>
        <end position="89"/>
    </location>
</feature>
<dbReference type="InterPro" id="IPR017923">
    <property type="entry name" value="TFIIS_N"/>
</dbReference>
<dbReference type="EMBL" id="CP017553">
    <property type="protein sequence ID" value="AOW00943.1"/>
    <property type="molecule type" value="Genomic_DNA"/>
</dbReference>
<dbReference type="PANTHER" id="PTHR46010">
    <property type="entry name" value="PROTEIN IWS1 HOMOLOG"/>
    <property type="match status" value="1"/>
</dbReference>
<feature type="region of interest" description="Disordered" evidence="9">
    <location>
        <begin position="395"/>
        <end position="414"/>
    </location>
</feature>
<evidence type="ECO:0000256" key="9">
    <source>
        <dbReference type="SAM" id="MobiDB-lite"/>
    </source>
</evidence>
<evidence type="ECO:0000256" key="4">
    <source>
        <dbReference type="ARBA" id="ARBA00037349"/>
    </source>
</evidence>
<gene>
    <name evidence="12" type="ORF">B0I71DRAFT_134269</name>
    <name evidence="11" type="ORF">YALI1_A21746g</name>
</gene>
<dbReference type="GeneID" id="2905784"/>
<dbReference type="OMA" id="MPAYNIQ"/>
<feature type="region of interest" description="Disordered" evidence="9">
    <location>
        <begin position="1"/>
        <end position="138"/>
    </location>
</feature>